<evidence type="ECO:0000313" key="7">
    <source>
        <dbReference type="EMBL" id="URZ12498.1"/>
    </source>
</evidence>
<dbReference type="EMBL" id="CP096983">
    <property type="protein sequence ID" value="URZ12498.1"/>
    <property type="molecule type" value="Genomic_DNA"/>
</dbReference>
<dbReference type="SUPFAM" id="SSF102114">
    <property type="entry name" value="Radical SAM enzymes"/>
    <property type="match status" value="1"/>
</dbReference>
<comment type="cofactor">
    <cofactor evidence="1">
        <name>[4Fe-4S] cluster</name>
        <dbReference type="ChEBI" id="CHEBI:49883"/>
    </cofactor>
</comment>
<proteinExistence type="predicted"/>
<dbReference type="SFLD" id="SFLDG01386">
    <property type="entry name" value="main_SPASM_domain-containing"/>
    <property type="match status" value="1"/>
</dbReference>
<dbReference type="PROSITE" id="PS51918">
    <property type="entry name" value="RADICAL_SAM"/>
    <property type="match status" value="1"/>
</dbReference>
<dbReference type="RefSeq" id="WP_077832619.1">
    <property type="nucleotide sequence ID" value="NZ_CP096983.1"/>
</dbReference>
<dbReference type="InterPro" id="IPR023867">
    <property type="entry name" value="Sulphatase_maturase_rSAM"/>
</dbReference>
<dbReference type="SFLD" id="SFLDG01067">
    <property type="entry name" value="SPASM/twitch_domain_containing"/>
    <property type="match status" value="1"/>
</dbReference>
<dbReference type="InterPro" id="IPR007197">
    <property type="entry name" value="rSAM"/>
</dbReference>
<gene>
    <name evidence="7" type="primary">moaA_8</name>
    <name evidence="7" type="ORF">CROST_032200</name>
</gene>
<dbReference type="GO" id="GO:0051539">
    <property type="term" value="F:4 iron, 4 sulfur cluster binding"/>
    <property type="evidence" value="ECO:0007669"/>
    <property type="project" value="UniProtKB-KW"/>
</dbReference>
<keyword evidence="8" id="KW-1185">Reference proteome</keyword>
<dbReference type="PANTHER" id="PTHR43273:SF8">
    <property type="entry name" value="RADICAL SAM DOMAIN PROTEIN"/>
    <property type="match status" value="1"/>
</dbReference>
<keyword evidence="6" id="KW-0411">Iron-sulfur</keyword>
<dbReference type="PANTHER" id="PTHR43273">
    <property type="entry name" value="ANAEROBIC SULFATASE-MATURATING ENZYME HOMOLOG ASLB-RELATED"/>
    <property type="match status" value="1"/>
</dbReference>
<dbReference type="SFLD" id="SFLDS00029">
    <property type="entry name" value="Radical_SAM"/>
    <property type="match status" value="1"/>
</dbReference>
<dbReference type="InterPro" id="IPR013785">
    <property type="entry name" value="Aldolase_TIM"/>
</dbReference>
<keyword evidence="2" id="KW-0004">4Fe-4S</keyword>
<sequence length="470" mass="54404">MEKPFIHLLSSINGFYFYDVNKNEVVNVDKEVYDFLTKLLNDEEVKPSEEVKGKLDKLKRNNYLSSNTLKEIRHPESDNLEYLLDRHINQLILQVTQKCNLRCSYCAYSKFDNLDQRSHSNKEMSMETAKRAVDFFLQHSSDTEKVVISFYGGEPLLRFYFIKEIVSYAQESFIGKDLRFSLTTNTTLLTEEVMEYSINNNFDIMISLDGPEEIHNLNRKFSNGTGSFAKVLDNLKKLRNRYGDELKKVLRVNTVMDPKNDFDKMNSIFENDILKYLPVNGVIVEDFFSNERTTYSDKFIEKYIYQIFVGILSLIDAVKDLRTYPLITTIINDMYEFGEKMIETTGLPEIGAPSGPCIPGGRRLFVNVYGKFFPCERVSEVSEVMNIGNLDEGINIKKADNLLNVGRLTTMECKKCWALRKCSICAQKLERDGELSEDAKLSMCDEIRTSIEGKLKEYVLLKECRTIYKI</sequence>
<dbReference type="PROSITE" id="PS01305">
    <property type="entry name" value="MOAA_NIFB_PQQE"/>
    <property type="match status" value="1"/>
</dbReference>
<reference evidence="7 8" key="1">
    <citation type="submission" date="2022-04" db="EMBL/GenBank/DDBJ databases">
        <title>Genome sequence of C. roseum typestrain.</title>
        <authorList>
            <person name="Poehlein A."/>
            <person name="Schoch T."/>
            <person name="Duerre P."/>
            <person name="Daniel R."/>
        </authorList>
    </citation>
    <scope>NUCLEOTIDE SEQUENCE [LARGE SCALE GENOMIC DNA]</scope>
    <source>
        <strain evidence="7 8">DSM 7320</strain>
    </source>
</reference>
<dbReference type="AlphaFoldDB" id="A0A1S8MEP9"/>
<accession>A0A1S8MEP9</accession>
<dbReference type="SFLD" id="SFLDG01384">
    <property type="entry name" value="thioether_bond_formation_requi"/>
    <property type="match status" value="1"/>
</dbReference>
<evidence type="ECO:0000313" key="8">
    <source>
        <dbReference type="Proteomes" id="UP000190951"/>
    </source>
</evidence>
<dbReference type="Gene3D" id="3.20.20.70">
    <property type="entry name" value="Aldolase class I"/>
    <property type="match status" value="1"/>
</dbReference>
<evidence type="ECO:0000256" key="3">
    <source>
        <dbReference type="ARBA" id="ARBA00022691"/>
    </source>
</evidence>
<evidence type="ECO:0000256" key="5">
    <source>
        <dbReference type="ARBA" id="ARBA00023004"/>
    </source>
</evidence>
<dbReference type="STRING" id="84029.CROST_27930"/>
<organism evidence="7 8">
    <name type="scientific">Clostridium felsineum</name>
    <dbReference type="NCBI Taxonomy" id="36839"/>
    <lineage>
        <taxon>Bacteria</taxon>
        <taxon>Bacillati</taxon>
        <taxon>Bacillota</taxon>
        <taxon>Clostridia</taxon>
        <taxon>Eubacteriales</taxon>
        <taxon>Clostridiaceae</taxon>
        <taxon>Clostridium</taxon>
    </lineage>
</organism>
<keyword evidence="3" id="KW-0949">S-adenosyl-L-methionine</keyword>
<dbReference type="InterPro" id="IPR024001">
    <property type="entry name" value="Cys-rich_pep_rSAM_mat_CcpM"/>
</dbReference>
<dbReference type="GO" id="GO:0016491">
    <property type="term" value="F:oxidoreductase activity"/>
    <property type="evidence" value="ECO:0007669"/>
    <property type="project" value="InterPro"/>
</dbReference>
<dbReference type="KEGG" id="crw:CROST_032200"/>
<evidence type="ECO:0000256" key="2">
    <source>
        <dbReference type="ARBA" id="ARBA00022485"/>
    </source>
</evidence>
<dbReference type="InterPro" id="IPR000385">
    <property type="entry name" value="MoaA_NifB_PqqE_Fe-S-bd_CS"/>
</dbReference>
<dbReference type="NCBIfam" id="TIGR04068">
    <property type="entry name" value="rSAM_ocin_clost"/>
    <property type="match status" value="1"/>
</dbReference>
<dbReference type="InterPro" id="IPR058240">
    <property type="entry name" value="rSAM_sf"/>
</dbReference>
<dbReference type="GO" id="GO:0046872">
    <property type="term" value="F:metal ion binding"/>
    <property type="evidence" value="ECO:0007669"/>
    <property type="project" value="UniProtKB-KW"/>
</dbReference>
<keyword evidence="4" id="KW-0479">Metal-binding</keyword>
<evidence type="ECO:0000256" key="6">
    <source>
        <dbReference type="ARBA" id="ARBA00023014"/>
    </source>
</evidence>
<evidence type="ECO:0000256" key="1">
    <source>
        <dbReference type="ARBA" id="ARBA00001966"/>
    </source>
</evidence>
<dbReference type="Proteomes" id="UP000190951">
    <property type="component" value="Chromosome"/>
</dbReference>
<keyword evidence="5" id="KW-0408">Iron</keyword>
<name>A0A1S8MEP9_9CLOT</name>
<protein>
    <submittedName>
        <fullName evidence="7">GTP 3',8-cyclase</fullName>
    </submittedName>
</protein>
<dbReference type="Pfam" id="PF04055">
    <property type="entry name" value="Radical_SAM"/>
    <property type="match status" value="1"/>
</dbReference>
<dbReference type="CDD" id="cd01335">
    <property type="entry name" value="Radical_SAM"/>
    <property type="match status" value="1"/>
</dbReference>
<evidence type="ECO:0000256" key="4">
    <source>
        <dbReference type="ARBA" id="ARBA00022723"/>
    </source>
</evidence>